<comment type="subcellular location">
    <subcellularLocation>
        <location evidence="1">Membrane</location>
        <topology evidence="1">Multi-pass membrane protein</topology>
    </subcellularLocation>
</comment>
<dbReference type="InterPro" id="IPR028068">
    <property type="entry name" value="PIRT"/>
</dbReference>
<dbReference type="AlphaFoldDB" id="A0A3L8RZ96"/>
<dbReference type="EMBL" id="QUSF01000130">
    <property type="protein sequence ID" value="RLV90120.1"/>
    <property type="molecule type" value="Genomic_DNA"/>
</dbReference>
<evidence type="ECO:0000256" key="5">
    <source>
        <dbReference type="SAM" id="MobiDB-lite"/>
    </source>
</evidence>
<evidence type="ECO:0000313" key="8">
    <source>
        <dbReference type="Proteomes" id="UP000276834"/>
    </source>
</evidence>
<sequence>PSQHSARQAGAGTQGVKHDPDGLVRSSGPGCSIVYETPRSPVGTTQRDVGLGVSLPSEKGPRAAAILPAQRVSCPQPSSMEMPPKSPEGSEKSPQRQELITSDTGSTLCTSSRSESVWTSASRSKWDIYHKPVIVVSVGAAVFLFGVVITSLSCFLTKNKKVYKMSGPAFLSLGLMLLVCGLVWIPIIRKKQKQRQKSQFLQSLKSFFFNR</sequence>
<dbReference type="OrthoDB" id="9905550at2759"/>
<dbReference type="GO" id="GO:0005886">
    <property type="term" value="C:plasma membrane"/>
    <property type="evidence" value="ECO:0007669"/>
    <property type="project" value="TreeGrafter"/>
</dbReference>
<dbReference type="GO" id="GO:0044325">
    <property type="term" value="F:transmembrane transporter binding"/>
    <property type="evidence" value="ECO:0007669"/>
    <property type="project" value="TreeGrafter"/>
</dbReference>
<name>A0A3L8RZ96_CHLGU</name>
<evidence type="ECO:0000313" key="7">
    <source>
        <dbReference type="EMBL" id="RLV90120.1"/>
    </source>
</evidence>
<evidence type="ECO:0000256" key="4">
    <source>
        <dbReference type="ARBA" id="ARBA00023136"/>
    </source>
</evidence>
<accession>A0A3L8RZ96</accession>
<feature type="region of interest" description="Disordered" evidence="5">
    <location>
        <begin position="1"/>
        <end position="108"/>
    </location>
</feature>
<feature type="non-terminal residue" evidence="7">
    <location>
        <position position="1"/>
    </location>
</feature>
<dbReference type="PANTHER" id="PTHR16100:SF4">
    <property type="entry name" value="PHOSPHOINOSITIDE-INTERACTING PROTEIN"/>
    <property type="match status" value="1"/>
</dbReference>
<evidence type="ECO:0000256" key="1">
    <source>
        <dbReference type="ARBA" id="ARBA00004141"/>
    </source>
</evidence>
<organism evidence="7 8">
    <name type="scientific">Chloebia gouldiae</name>
    <name type="common">Gouldian finch</name>
    <name type="synonym">Erythrura gouldiae</name>
    <dbReference type="NCBI Taxonomy" id="44316"/>
    <lineage>
        <taxon>Eukaryota</taxon>
        <taxon>Metazoa</taxon>
        <taxon>Chordata</taxon>
        <taxon>Craniata</taxon>
        <taxon>Vertebrata</taxon>
        <taxon>Euteleostomi</taxon>
        <taxon>Archelosauria</taxon>
        <taxon>Archosauria</taxon>
        <taxon>Dinosauria</taxon>
        <taxon>Saurischia</taxon>
        <taxon>Theropoda</taxon>
        <taxon>Coelurosauria</taxon>
        <taxon>Aves</taxon>
        <taxon>Neognathae</taxon>
        <taxon>Neoaves</taxon>
        <taxon>Telluraves</taxon>
        <taxon>Australaves</taxon>
        <taxon>Passeriformes</taxon>
        <taxon>Passeroidea</taxon>
        <taxon>Passeridae</taxon>
        <taxon>Chloebia</taxon>
    </lineage>
</organism>
<dbReference type="Proteomes" id="UP000276834">
    <property type="component" value="Unassembled WGS sequence"/>
</dbReference>
<keyword evidence="3 6" id="KW-1133">Transmembrane helix</keyword>
<dbReference type="PANTHER" id="PTHR16100">
    <property type="entry name" value="PHOSPHOINOSITIDE-INTERACTING PROTEIN FAMILY MEMBER"/>
    <property type="match status" value="1"/>
</dbReference>
<gene>
    <name evidence="7" type="ORF">DV515_00014546</name>
</gene>
<proteinExistence type="predicted"/>
<keyword evidence="4 6" id="KW-0472">Membrane</keyword>
<keyword evidence="2 6" id="KW-0812">Transmembrane</keyword>
<dbReference type="Pfam" id="PF15099">
    <property type="entry name" value="PIRT"/>
    <property type="match status" value="1"/>
</dbReference>
<keyword evidence="8" id="KW-1185">Reference proteome</keyword>
<evidence type="ECO:0000256" key="2">
    <source>
        <dbReference type="ARBA" id="ARBA00022692"/>
    </source>
</evidence>
<feature type="transmembrane region" description="Helical" evidence="6">
    <location>
        <begin position="133"/>
        <end position="157"/>
    </location>
</feature>
<protein>
    <recommendedName>
        <fullName evidence="9">Phosphoinositide-interacting protein</fullName>
    </recommendedName>
</protein>
<dbReference type="STRING" id="44316.ENSEGOP00005014858"/>
<evidence type="ECO:0000256" key="6">
    <source>
        <dbReference type="SAM" id="Phobius"/>
    </source>
</evidence>
<evidence type="ECO:0008006" key="9">
    <source>
        <dbReference type="Google" id="ProtNLM"/>
    </source>
</evidence>
<dbReference type="GO" id="GO:1902936">
    <property type="term" value="F:phosphatidylinositol bisphosphate binding"/>
    <property type="evidence" value="ECO:0007669"/>
    <property type="project" value="TreeGrafter"/>
</dbReference>
<comment type="caution">
    <text evidence="7">The sequence shown here is derived from an EMBL/GenBank/DDBJ whole genome shotgun (WGS) entry which is preliminary data.</text>
</comment>
<feature type="compositionally biased region" description="Polar residues" evidence="5">
    <location>
        <begin position="96"/>
        <end position="108"/>
    </location>
</feature>
<feature type="transmembrane region" description="Helical" evidence="6">
    <location>
        <begin position="169"/>
        <end position="188"/>
    </location>
</feature>
<evidence type="ECO:0000256" key="3">
    <source>
        <dbReference type="ARBA" id="ARBA00022989"/>
    </source>
</evidence>
<reference evidence="7 8" key="1">
    <citation type="journal article" date="2018" name="Proc. R. Soc. B">
        <title>A non-coding region near Follistatin controls head colour polymorphism in the Gouldian finch.</title>
        <authorList>
            <person name="Toomey M.B."/>
            <person name="Marques C.I."/>
            <person name="Andrade P."/>
            <person name="Araujo P.M."/>
            <person name="Sabatino S."/>
            <person name="Gazda M.A."/>
            <person name="Afonso S."/>
            <person name="Lopes R.J."/>
            <person name="Corbo J.C."/>
            <person name="Carneiro M."/>
        </authorList>
    </citation>
    <scope>NUCLEOTIDE SEQUENCE [LARGE SCALE GENOMIC DNA]</scope>
    <source>
        <strain evidence="7">Red01</strain>
        <tissue evidence="7">Muscle</tissue>
    </source>
</reference>